<dbReference type="InterPro" id="IPR036869">
    <property type="entry name" value="J_dom_sf"/>
</dbReference>
<dbReference type="AlphaFoldDB" id="A0A6H0XSZ5"/>
<dbReference type="EMBL" id="CP051140">
    <property type="protein sequence ID" value="QIW97579.1"/>
    <property type="molecule type" value="Genomic_DNA"/>
</dbReference>
<evidence type="ECO:0000313" key="5">
    <source>
        <dbReference type="Proteomes" id="UP000503462"/>
    </source>
</evidence>
<dbReference type="Pfam" id="PF00226">
    <property type="entry name" value="DnaJ"/>
    <property type="match status" value="1"/>
</dbReference>
<feature type="region of interest" description="Disordered" evidence="2">
    <location>
        <begin position="208"/>
        <end position="241"/>
    </location>
</feature>
<accession>A0A6H0XSZ5</accession>
<dbReference type="PROSITE" id="PS00636">
    <property type="entry name" value="DNAJ_1"/>
    <property type="match status" value="1"/>
</dbReference>
<evidence type="ECO:0000259" key="3">
    <source>
        <dbReference type="PROSITE" id="PS50076"/>
    </source>
</evidence>
<dbReference type="SMART" id="SM00271">
    <property type="entry name" value="DnaJ"/>
    <property type="match status" value="1"/>
</dbReference>
<dbReference type="SUPFAM" id="SSF46565">
    <property type="entry name" value="Chaperone J-domain"/>
    <property type="match status" value="1"/>
</dbReference>
<feature type="compositionally biased region" description="Low complexity" evidence="2">
    <location>
        <begin position="127"/>
        <end position="144"/>
    </location>
</feature>
<feature type="domain" description="J" evidence="3">
    <location>
        <begin position="6"/>
        <end position="71"/>
    </location>
</feature>
<feature type="compositionally biased region" description="Low complexity" evidence="2">
    <location>
        <begin position="160"/>
        <end position="172"/>
    </location>
</feature>
<dbReference type="FunFam" id="1.10.287.110:FF:000028">
    <property type="entry name" value="DnaJ domain protein"/>
    <property type="match status" value="1"/>
</dbReference>
<dbReference type="Gene3D" id="1.10.287.110">
    <property type="entry name" value="DnaJ domain"/>
    <property type="match status" value="1"/>
</dbReference>
<dbReference type="Proteomes" id="UP000503462">
    <property type="component" value="Chromosome 2"/>
</dbReference>
<feature type="compositionally biased region" description="Polar residues" evidence="2">
    <location>
        <begin position="181"/>
        <end position="190"/>
    </location>
</feature>
<dbReference type="InterPro" id="IPR001623">
    <property type="entry name" value="DnaJ_domain"/>
</dbReference>
<dbReference type="InterPro" id="IPR018253">
    <property type="entry name" value="DnaJ_domain_CS"/>
</dbReference>
<dbReference type="PROSITE" id="PS50076">
    <property type="entry name" value="DNAJ_2"/>
    <property type="match status" value="1"/>
</dbReference>
<proteinExistence type="predicted"/>
<gene>
    <name evidence="4" type="ORF">AMS68_003097</name>
</gene>
<feature type="compositionally biased region" description="Basic residues" evidence="2">
    <location>
        <begin position="465"/>
        <end position="478"/>
    </location>
</feature>
<dbReference type="PRINTS" id="PR00625">
    <property type="entry name" value="JDOMAIN"/>
</dbReference>
<keyword evidence="5" id="KW-1185">Reference proteome</keyword>
<evidence type="ECO:0000256" key="2">
    <source>
        <dbReference type="SAM" id="MobiDB-lite"/>
    </source>
</evidence>
<dbReference type="InterPro" id="IPR052814">
    <property type="entry name" value="Peroxisomal_DnaJ"/>
</dbReference>
<feature type="region of interest" description="Disordered" evidence="2">
    <location>
        <begin position="126"/>
        <end position="195"/>
    </location>
</feature>
<dbReference type="GO" id="GO:0016558">
    <property type="term" value="P:protein import into peroxisome matrix"/>
    <property type="evidence" value="ECO:0007669"/>
    <property type="project" value="TreeGrafter"/>
</dbReference>
<protein>
    <recommendedName>
        <fullName evidence="3">J domain-containing protein</fullName>
    </recommendedName>
</protein>
<dbReference type="Pfam" id="PF14308">
    <property type="entry name" value="DnaJ-X"/>
    <property type="match status" value="1"/>
</dbReference>
<sequence length="496" mass="55372">MVVDTTYYDALGVPPTATEIDIKKAYRKQAIKLHPDKNPDDPTAHEKFQAVGEAYQVLSDKQLRAQYDKLGKEGAKPDSGFEDPSEFFTMIFGGESFEDWIGEISLMKDLTKSMEITTRDMDEAVAAEEAAAASEKPAADATTAGAETHTAPPPPKVETDTGPEITTTTGPTYDLPVREAATNTSGTSTPRPKGVPTRLAIADKAEQDAAETVAGMTDEEKKLREKEKKRGGLSKEQREELAAFEQERRRIRDERVETLSKKLVDRISLWTETDKGPDVTHAFQEKMRLEVENLKMESFGLEILHSIGQTYVQKGSTYVKSQKPIIGGFSGFFSRLKDKGNMVKDTWGTVSTAIQAQLEIEEMARMEERGGEHWTDEKRAEYEKRVTGKILAAAWRGSRFEIQSVLRDVCDKVIYDPKASKQKRLERAHALVLAGDIFVAAERNPEEEGDYMAFEQLMAEATAKKEKKEKKHDKHDKHDKHAKEAEAKPATQTTAA</sequence>
<dbReference type="GO" id="GO:0005829">
    <property type="term" value="C:cytosol"/>
    <property type="evidence" value="ECO:0007669"/>
    <property type="project" value="TreeGrafter"/>
</dbReference>
<dbReference type="OrthoDB" id="552049at2759"/>
<dbReference type="PANTHER" id="PTHR45006:SF1">
    <property type="entry name" value="DNAJ-LIKE PROTEIN 1"/>
    <property type="match status" value="1"/>
</dbReference>
<dbReference type="CDD" id="cd06257">
    <property type="entry name" value="DnaJ"/>
    <property type="match status" value="1"/>
</dbReference>
<organism evidence="4 5">
    <name type="scientific">Peltaster fructicola</name>
    <dbReference type="NCBI Taxonomy" id="286661"/>
    <lineage>
        <taxon>Eukaryota</taxon>
        <taxon>Fungi</taxon>
        <taxon>Dikarya</taxon>
        <taxon>Ascomycota</taxon>
        <taxon>Pezizomycotina</taxon>
        <taxon>Dothideomycetes</taxon>
        <taxon>Dothideomycetes incertae sedis</taxon>
        <taxon>Peltaster</taxon>
    </lineage>
</organism>
<feature type="compositionally biased region" description="Basic and acidic residues" evidence="2">
    <location>
        <begin position="218"/>
        <end position="241"/>
    </location>
</feature>
<name>A0A6H0XSZ5_9PEZI</name>
<dbReference type="PANTHER" id="PTHR45006">
    <property type="entry name" value="DNAJ-LIKE PROTEIN 1"/>
    <property type="match status" value="1"/>
</dbReference>
<evidence type="ECO:0000256" key="1">
    <source>
        <dbReference type="ARBA" id="ARBA00023186"/>
    </source>
</evidence>
<keyword evidence="1" id="KW-0143">Chaperone</keyword>
<evidence type="ECO:0000313" key="4">
    <source>
        <dbReference type="EMBL" id="QIW97579.1"/>
    </source>
</evidence>
<dbReference type="InterPro" id="IPR026894">
    <property type="entry name" value="DnaJ_X"/>
</dbReference>
<feature type="region of interest" description="Disordered" evidence="2">
    <location>
        <begin position="462"/>
        <end position="496"/>
    </location>
</feature>
<reference evidence="4 5" key="1">
    <citation type="journal article" date="2016" name="Sci. Rep.">
        <title>Peltaster fructicola genome reveals evolution from an invasive phytopathogen to an ectophytic parasite.</title>
        <authorList>
            <person name="Xu C."/>
            <person name="Chen H."/>
            <person name="Gleason M.L."/>
            <person name="Xu J.R."/>
            <person name="Liu H."/>
            <person name="Zhang R."/>
            <person name="Sun G."/>
        </authorList>
    </citation>
    <scope>NUCLEOTIDE SEQUENCE [LARGE SCALE GENOMIC DNA]</scope>
    <source>
        <strain evidence="4 5">LNHT1506</strain>
    </source>
</reference>